<evidence type="ECO:0000313" key="4">
    <source>
        <dbReference type="Proteomes" id="UP000198362"/>
    </source>
</evidence>
<evidence type="ECO:0000256" key="2">
    <source>
        <dbReference type="SAM" id="Phobius"/>
    </source>
</evidence>
<reference evidence="3 4" key="1">
    <citation type="submission" date="2017-06" db="EMBL/GenBank/DDBJ databases">
        <authorList>
            <person name="Kim H.J."/>
            <person name="Triplett B.A."/>
        </authorList>
    </citation>
    <scope>NUCLEOTIDE SEQUENCE [LARGE SCALE GENOMIC DNA]</scope>
    <source>
        <strain evidence="3 4">CGMCC 4.5593</strain>
    </source>
</reference>
<feature type="transmembrane region" description="Helical" evidence="2">
    <location>
        <begin position="184"/>
        <end position="204"/>
    </location>
</feature>
<accession>A0A239H172</accession>
<organism evidence="3 4">
    <name type="scientific">Asanoa hainanensis</name>
    <dbReference type="NCBI Taxonomy" id="560556"/>
    <lineage>
        <taxon>Bacteria</taxon>
        <taxon>Bacillati</taxon>
        <taxon>Actinomycetota</taxon>
        <taxon>Actinomycetes</taxon>
        <taxon>Micromonosporales</taxon>
        <taxon>Micromonosporaceae</taxon>
        <taxon>Asanoa</taxon>
    </lineage>
</organism>
<dbReference type="SUPFAM" id="SSF53474">
    <property type="entry name" value="alpha/beta-Hydrolases"/>
    <property type="match status" value="1"/>
</dbReference>
<feature type="transmembrane region" description="Helical" evidence="2">
    <location>
        <begin position="114"/>
        <end position="132"/>
    </location>
</feature>
<feature type="transmembrane region" description="Helical" evidence="2">
    <location>
        <begin position="144"/>
        <end position="172"/>
    </location>
</feature>
<evidence type="ECO:0000256" key="1">
    <source>
        <dbReference type="SAM" id="MobiDB-lite"/>
    </source>
</evidence>
<dbReference type="EMBL" id="FZPH01000001">
    <property type="protein sequence ID" value="SNS74932.1"/>
    <property type="molecule type" value="Genomic_DNA"/>
</dbReference>
<name>A0A239H172_9ACTN</name>
<dbReference type="InterPro" id="IPR029058">
    <property type="entry name" value="AB_hydrolase_fold"/>
</dbReference>
<keyword evidence="4" id="KW-1185">Reference proteome</keyword>
<dbReference type="OrthoDB" id="1322294at2"/>
<dbReference type="Proteomes" id="UP000198362">
    <property type="component" value="Unassembled WGS sequence"/>
</dbReference>
<protein>
    <recommendedName>
        <fullName evidence="5">Alpha/beta hydrolase</fullName>
    </recommendedName>
</protein>
<gene>
    <name evidence="3" type="ORF">SAMN05421812_101643</name>
</gene>
<keyword evidence="2" id="KW-0812">Transmembrane</keyword>
<evidence type="ECO:0008006" key="5">
    <source>
        <dbReference type="Google" id="ProtNLM"/>
    </source>
</evidence>
<feature type="compositionally biased region" description="Low complexity" evidence="1">
    <location>
        <begin position="1"/>
        <end position="10"/>
    </location>
</feature>
<dbReference type="AlphaFoldDB" id="A0A239H172"/>
<feature type="region of interest" description="Disordered" evidence="1">
    <location>
        <begin position="1"/>
        <end position="23"/>
    </location>
</feature>
<sequence>MADSLAAPAPRRSRARRAPAATPPPVALFLPGIRKSPRNSAARVAELIAIKASKGPGTYVAQELSSPSKHLSEGRRVVDADGGAVLDLFTVDYHAALGLPDVAGTRIAPTIRRFGLALAHLVGAVLMLLSAGKRAKSTVAKFQLVLGLGAVFLLMLSAVFTGLAILVALGLWTEPAVPDTAADAVALGGTALTTWMFFSVRPAVARGAKLLEQVLAYAQDERHAAGVTGLVDSAIDDLLEQDPGRKVYVVGYSIGALIAMDFAFPRRSLAQPLDARHRDAIAGLVTVACPLDFVRLYFPTYADDRQERVPGLPWTNIYIPADILASNMVDGDDYAYAPAEQSPDVVTVAGVRPVCRRYTSQTLTYRNVWTRTGLLTHGGYWDEPERENCLHLVMRQICPETLADATAEPATATGGWRR</sequence>
<evidence type="ECO:0000313" key="3">
    <source>
        <dbReference type="EMBL" id="SNS74932.1"/>
    </source>
</evidence>
<keyword evidence="2" id="KW-0472">Membrane</keyword>
<dbReference type="Gene3D" id="3.40.50.1820">
    <property type="entry name" value="alpha/beta hydrolase"/>
    <property type="match status" value="1"/>
</dbReference>
<proteinExistence type="predicted"/>
<keyword evidence="2" id="KW-1133">Transmembrane helix</keyword>
<dbReference type="RefSeq" id="WP_144022457.1">
    <property type="nucleotide sequence ID" value="NZ_FZPH01000001.1"/>
</dbReference>